<sequence>MARGETKEETLARIQDKIKKLKTEIAEGKERLRHDVGGLLAVGEIKERLYHDLKCPKCNSGNTWADFEYGNKTCRDCGEKWDGNSHTIHS</sequence>
<organism evidence="2">
    <name type="scientific">marine metagenome</name>
    <dbReference type="NCBI Taxonomy" id="408172"/>
    <lineage>
        <taxon>unclassified sequences</taxon>
        <taxon>metagenomes</taxon>
        <taxon>ecological metagenomes</taxon>
    </lineage>
</organism>
<accession>A0A382B653</accession>
<dbReference type="EMBL" id="UINC01028384">
    <property type="protein sequence ID" value="SVB09276.1"/>
    <property type="molecule type" value="Genomic_DNA"/>
</dbReference>
<evidence type="ECO:0000313" key="2">
    <source>
        <dbReference type="EMBL" id="SVB09276.1"/>
    </source>
</evidence>
<protein>
    <submittedName>
        <fullName evidence="2">Uncharacterized protein</fullName>
    </submittedName>
</protein>
<feature type="coiled-coil region" evidence="1">
    <location>
        <begin position="4"/>
        <end position="31"/>
    </location>
</feature>
<name>A0A382B653_9ZZZZ</name>
<evidence type="ECO:0000256" key="1">
    <source>
        <dbReference type="SAM" id="Coils"/>
    </source>
</evidence>
<dbReference type="SUPFAM" id="SSF57783">
    <property type="entry name" value="Zinc beta-ribbon"/>
    <property type="match status" value="1"/>
</dbReference>
<dbReference type="AlphaFoldDB" id="A0A382B653"/>
<keyword evidence="1" id="KW-0175">Coiled coil</keyword>
<proteinExistence type="predicted"/>
<gene>
    <name evidence="2" type="ORF">METZ01_LOCUS162130</name>
</gene>
<reference evidence="2" key="1">
    <citation type="submission" date="2018-05" db="EMBL/GenBank/DDBJ databases">
        <authorList>
            <person name="Lanie J.A."/>
            <person name="Ng W.-L."/>
            <person name="Kazmierczak K.M."/>
            <person name="Andrzejewski T.M."/>
            <person name="Davidsen T.M."/>
            <person name="Wayne K.J."/>
            <person name="Tettelin H."/>
            <person name="Glass J.I."/>
            <person name="Rusch D."/>
            <person name="Podicherti R."/>
            <person name="Tsui H.-C.T."/>
            <person name="Winkler M.E."/>
        </authorList>
    </citation>
    <scope>NUCLEOTIDE SEQUENCE</scope>
</reference>